<keyword evidence="4 6" id="KW-1133">Transmembrane helix</keyword>
<evidence type="ECO:0000313" key="8">
    <source>
        <dbReference type="Proteomes" id="UP000195918"/>
    </source>
</evidence>
<keyword evidence="3 6" id="KW-0812">Transmembrane</keyword>
<evidence type="ECO:0000256" key="6">
    <source>
        <dbReference type="SAM" id="Phobius"/>
    </source>
</evidence>
<evidence type="ECO:0000256" key="1">
    <source>
        <dbReference type="ARBA" id="ARBA00004651"/>
    </source>
</evidence>
<proteinExistence type="predicted"/>
<protein>
    <submittedName>
        <fullName evidence="7">Permease of the drug/metabolite transporter (DMT) superfamily</fullName>
    </submittedName>
</protein>
<evidence type="ECO:0000313" key="7">
    <source>
        <dbReference type="EMBL" id="SLM84653.1"/>
    </source>
</evidence>
<dbReference type="OrthoDB" id="129711at2"/>
<evidence type="ECO:0000256" key="2">
    <source>
        <dbReference type="ARBA" id="ARBA00022475"/>
    </source>
</evidence>
<name>A0A1X6WK17_9ENTE</name>
<dbReference type="EMBL" id="FWFD01000003">
    <property type="protein sequence ID" value="SLM84653.1"/>
    <property type="molecule type" value="Genomic_DNA"/>
</dbReference>
<gene>
    <name evidence="7" type="ORF">FM121_01075</name>
</gene>
<evidence type="ECO:0000256" key="5">
    <source>
        <dbReference type="ARBA" id="ARBA00023136"/>
    </source>
</evidence>
<feature type="transmembrane region" description="Helical" evidence="6">
    <location>
        <begin position="7"/>
        <end position="25"/>
    </location>
</feature>
<evidence type="ECO:0000256" key="4">
    <source>
        <dbReference type="ARBA" id="ARBA00022989"/>
    </source>
</evidence>
<dbReference type="GO" id="GO:0022857">
    <property type="term" value="F:transmembrane transporter activity"/>
    <property type="evidence" value="ECO:0007669"/>
    <property type="project" value="InterPro"/>
</dbReference>
<feature type="transmembrane region" description="Helical" evidence="6">
    <location>
        <begin position="45"/>
        <end position="64"/>
    </location>
</feature>
<dbReference type="PANTHER" id="PTHR30561:SF9">
    <property type="entry name" value="4-AMINO-4-DEOXY-L-ARABINOSE-PHOSPHOUNDECAPRENOL FLIPPASE SUBUNIT ARNF-RELATED"/>
    <property type="match status" value="1"/>
</dbReference>
<dbReference type="SUPFAM" id="SSF103481">
    <property type="entry name" value="Multidrug resistance efflux transporter EmrE"/>
    <property type="match status" value="1"/>
</dbReference>
<comment type="subcellular location">
    <subcellularLocation>
        <location evidence="1">Cell membrane</location>
        <topology evidence="1">Multi-pass membrane protein</topology>
    </subcellularLocation>
</comment>
<accession>A0A1X6WK17</accession>
<keyword evidence="8" id="KW-1185">Reference proteome</keyword>
<organism evidence="7 8">
    <name type="scientific">Vagococcus fluvialis bH819</name>
    <dbReference type="NCBI Taxonomy" id="1255619"/>
    <lineage>
        <taxon>Bacteria</taxon>
        <taxon>Bacillati</taxon>
        <taxon>Bacillota</taxon>
        <taxon>Bacilli</taxon>
        <taxon>Lactobacillales</taxon>
        <taxon>Enterococcaceae</taxon>
        <taxon>Vagococcus</taxon>
    </lineage>
</organism>
<dbReference type="InterPro" id="IPR037185">
    <property type="entry name" value="EmrE-like"/>
</dbReference>
<dbReference type="PANTHER" id="PTHR30561">
    <property type="entry name" value="SMR FAMILY PROTON-DEPENDENT DRUG EFFLUX TRANSPORTER SUGE"/>
    <property type="match status" value="1"/>
</dbReference>
<reference evidence="8" key="1">
    <citation type="submission" date="2017-02" db="EMBL/GenBank/DDBJ databases">
        <authorList>
            <person name="Dridi B."/>
        </authorList>
    </citation>
    <scope>NUCLEOTIDE SEQUENCE [LARGE SCALE GENOMIC DNA]</scope>
    <source>
        <strain evidence="8">bH819</strain>
    </source>
</reference>
<keyword evidence="2" id="KW-1003">Cell membrane</keyword>
<feature type="transmembrane region" description="Helical" evidence="6">
    <location>
        <begin position="71"/>
        <end position="91"/>
    </location>
</feature>
<dbReference type="Gene3D" id="1.10.3730.20">
    <property type="match status" value="1"/>
</dbReference>
<dbReference type="AlphaFoldDB" id="A0A1X6WK17"/>
<keyword evidence="5 6" id="KW-0472">Membrane</keyword>
<dbReference type="GO" id="GO:0005886">
    <property type="term" value="C:plasma membrane"/>
    <property type="evidence" value="ECO:0007669"/>
    <property type="project" value="UniProtKB-SubCell"/>
</dbReference>
<evidence type="ECO:0000256" key="3">
    <source>
        <dbReference type="ARBA" id="ARBA00022692"/>
    </source>
</evidence>
<dbReference type="RefSeq" id="WP_086950309.1">
    <property type="nucleotide sequence ID" value="NZ_FWFD01000003.1"/>
</dbReference>
<dbReference type="Proteomes" id="UP000195918">
    <property type="component" value="Unassembled WGS sequence"/>
</dbReference>
<sequence length="115" mass="12834">MTDMLKIILILIITTLSGSIGALALKQGMNELAEVTFIKSITNKWLLIGCFLYIVSAATNIVLFKFLDYSIAFPMTSLTYVWTVFISYFTFKEKITPLKLLSVGLIMIGVVIISQ</sequence>
<feature type="transmembrane region" description="Helical" evidence="6">
    <location>
        <begin position="97"/>
        <end position="114"/>
    </location>
</feature>
<dbReference type="InterPro" id="IPR000390">
    <property type="entry name" value="Small_drug/metabolite_transptr"/>
</dbReference>